<protein>
    <submittedName>
        <fullName evidence="2">(northern house mosquito) hypothetical protein</fullName>
    </submittedName>
</protein>
<feature type="compositionally biased region" description="Low complexity" evidence="1">
    <location>
        <begin position="88"/>
        <end position="103"/>
    </location>
</feature>
<name>A0A8D8BDR4_CULPI</name>
<feature type="region of interest" description="Disordered" evidence="1">
    <location>
        <begin position="151"/>
        <end position="171"/>
    </location>
</feature>
<sequence length="171" mass="18454">MKLVLIGRLTSRASNAVQFVSFSGCFAHLPSENFYPRFRYILTLGGAVVWGHLPQPAVCACVTRRILTVCSIIFPQVSAAIAITRGGPPVARRPPSARRGSTSWDARPPTPRLEPAVSTLCEPAVETGSSVRSAWTPATLPGLRRDAPARHVSSMSCTTRPTTSSCAPRRW</sequence>
<accession>A0A8D8BDR4</accession>
<reference evidence="2" key="1">
    <citation type="submission" date="2021-05" db="EMBL/GenBank/DDBJ databases">
        <authorList>
            <person name="Alioto T."/>
            <person name="Alioto T."/>
            <person name="Gomez Garrido J."/>
        </authorList>
    </citation>
    <scope>NUCLEOTIDE SEQUENCE</scope>
</reference>
<organism evidence="2">
    <name type="scientific">Culex pipiens</name>
    <name type="common">House mosquito</name>
    <dbReference type="NCBI Taxonomy" id="7175"/>
    <lineage>
        <taxon>Eukaryota</taxon>
        <taxon>Metazoa</taxon>
        <taxon>Ecdysozoa</taxon>
        <taxon>Arthropoda</taxon>
        <taxon>Hexapoda</taxon>
        <taxon>Insecta</taxon>
        <taxon>Pterygota</taxon>
        <taxon>Neoptera</taxon>
        <taxon>Endopterygota</taxon>
        <taxon>Diptera</taxon>
        <taxon>Nematocera</taxon>
        <taxon>Culicoidea</taxon>
        <taxon>Culicidae</taxon>
        <taxon>Culicinae</taxon>
        <taxon>Culicini</taxon>
        <taxon>Culex</taxon>
        <taxon>Culex</taxon>
    </lineage>
</organism>
<dbReference type="AlphaFoldDB" id="A0A8D8BDR4"/>
<evidence type="ECO:0000313" key="2">
    <source>
        <dbReference type="EMBL" id="CAG6474174.1"/>
    </source>
</evidence>
<dbReference type="PROSITE" id="PS51257">
    <property type="entry name" value="PROKAR_LIPOPROTEIN"/>
    <property type="match status" value="1"/>
</dbReference>
<feature type="compositionally biased region" description="Polar residues" evidence="1">
    <location>
        <begin position="153"/>
        <end position="171"/>
    </location>
</feature>
<feature type="region of interest" description="Disordered" evidence="1">
    <location>
        <begin position="88"/>
        <end position="116"/>
    </location>
</feature>
<proteinExistence type="predicted"/>
<evidence type="ECO:0000256" key="1">
    <source>
        <dbReference type="SAM" id="MobiDB-lite"/>
    </source>
</evidence>
<dbReference type="EMBL" id="HBUE01074234">
    <property type="protein sequence ID" value="CAG6474174.1"/>
    <property type="molecule type" value="Transcribed_RNA"/>
</dbReference>